<name>A0AAF0YDY1_9TREE</name>
<protein>
    <submittedName>
        <fullName evidence="2">Uncharacterized protein</fullName>
    </submittedName>
</protein>
<dbReference type="RefSeq" id="XP_062627775.1">
    <property type="nucleotide sequence ID" value="XM_062771791.1"/>
</dbReference>
<dbReference type="EMBL" id="CP086717">
    <property type="protein sequence ID" value="WOO81743.1"/>
    <property type="molecule type" value="Genomic_DNA"/>
</dbReference>
<proteinExistence type="predicted"/>
<keyword evidence="3" id="KW-1185">Reference proteome</keyword>
<keyword evidence="1" id="KW-1133">Transmembrane helix</keyword>
<keyword evidence="1" id="KW-0812">Transmembrane</keyword>
<accession>A0AAF0YDY1</accession>
<organism evidence="2 3">
    <name type="scientific">Vanrija pseudolonga</name>
    <dbReference type="NCBI Taxonomy" id="143232"/>
    <lineage>
        <taxon>Eukaryota</taxon>
        <taxon>Fungi</taxon>
        <taxon>Dikarya</taxon>
        <taxon>Basidiomycota</taxon>
        <taxon>Agaricomycotina</taxon>
        <taxon>Tremellomycetes</taxon>
        <taxon>Trichosporonales</taxon>
        <taxon>Trichosporonaceae</taxon>
        <taxon>Vanrija</taxon>
    </lineage>
</organism>
<keyword evidence="1" id="KW-0472">Membrane</keyword>
<feature type="transmembrane region" description="Helical" evidence="1">
    <location>
        <begin position="12"/>
        <end position="29"/>
    </location>
</feature>
<evidence type="ECO:0000313" key="3">
    <source>
        <dbReference type="Proteomes" id="UP000827549"/>
    </source>
</evidence>
<gene>
    <name evidence="2" type="ORF">LOC62_04G005264</name>
</gene>
<evidence type="ECO:0000313" key="2">
    <source>
        <dbReference type="EMBL" id="WOO81743.1"/>
    </source>
</evidence>
<dbReference type="AlphaFoldDB" id="A0AAF0YDY1"/>
<dbReference type="GeneID" id="87808493"/>
<dbReference type="Proteomes" id="UP000827549">
    <property type="component" value="Chromosome 4"/>
</dbReference>
<reference evidence="2" key="1">
    <citation type="submission" date="2023-10" db="EMBL/GenBank/DDBJ databases">
        <authorList>
            <person name="Noh H."/>
        </authorList>
    </citation>
    <scope>NUCLEOTIDE SEQUENCE</scope>
    <source>
        <strain evidence="2">DUCC4014</strain>
    </source>
</reference>
<evidence type="ECO:0000256" key="1">
    <source>
        <dbReference type="SAM" id="Phobius"/>
    </source>
</evidence>
<sequence length="280" mass="30618">MTGVLDYTAFPGIIDSIIAFAPVASLISLRGTSRAFRDRVDGLLLPHVALELGADSDIHLVSAGRGPRTALPYRPEKVLTADLRVSDPSARLDGFSALRTLRRVGAGVVADLGDVPQVTTLVDFYDLREVRPGQGYGGGLPSLAYPFPGLQRYVLHLRVDAHSRPLDDLHDLFPRARPYEHYERFGELVVVMHVPEVPSIVAAHTTIAAAGCLVVDAVYRLAGAPSLTVVGFDELASVELPDADGRERLDDMVELIRDMQSAVQYDWPIFHAEHEPRTRP</sequence>